<dbReference type="Gene3D" id="1.10.357.10">
    <property type="entry name" value="Tetracycline Repressor, domain 2"/>
    <property type="match status" value="1"/>
</dbReference>
<evidence type="ECO:0000256" key="1">
    <source>
        <dbReference type="ARBA" id="ARBA00023015"/>
    </source>
</evidence>
<dbReference type="GO" id="GO:0000976">
    <property type="term" value="F:transcription cis-regulatory region binding"/>
    <property type="evidence" value="ECO:0007669"/>
    <property type="project" value="TreeGrafter"/>
</dbReference>
<dbReference type="InterPro" id="IPR050109">
    <property type="entry name" value="HTH-type_TetR-like_transc_reg"/>
</dbReference>
<evidence type="ECO:0000313" key="7">
    <source>
        <dbReference type="Proteomes" id="UP000188836"/>
    </source>
</evidence>
<dbReference type="PANTHER" id="PTHR30055">
    <property type="entry name" value="HTH-TYPE TRANSCRIPTIONAL REGULATOR RUTR"/>
    <property type="match status" value="1"/>
</dbReference>
<dbReference type="FunFam" id="1.10.10.60:FF:000141">
    <property type="entry name" value="TetR family transcriptional regulator"/>
    <property type="match status" value="1"/>
</dbReference>
<name>A0A1V2TH17_9NOCA</name>
<dbReference type="GO" id="GO:0045892">
    <property type="term" value="P:negative regulation of DNA-templated transcription"/>
    <property type="evidence" value="ECO:0007669"/>
    <property type="project" value="UniProtKB-ARBA"/>
</dbReference>
<dbReference type="GO" id="GO:0003700">
    <property type="term" value="F:DNA-binding transcription factor activity"/>
    <property type="evidence" value="ECO:0007669"/>
    <property type="project" value="TreeGrafter"/>
</dbReference>
<dbReference type="PRINTS" id="PR00455">
    <property type="entry name" value="HTHTETR"/>
</dbReference>
<comment type="caution">
    <text evidence="6">The sequence shown here is derived from an EMBL/GenBank/DDBJ whole genome shotgun (WGS) entry which is preliminary data.</text>
</comment>
<keyword evidence="1" id="KW-0805">Transcription regulation</keyword>
<evidence type="ECO:0000256" key="2">
    <source>
        <dbReference type="ARBA" id="ARBA00023125"/>
    </source>
</evidence>
<keyword evidence="3" id="KW-0804">Transcription</keyword>
<keyword evidence="2 4" id="KW-0238">DNA-binding</keyword>
<feature type="DNA-binding region" description="H-T-H motif" evidence="4">
    <location>
        <begin position="36"/>
        <end position="55"/>
    </location>
</feature>
<gene>
    <name evidence="6" type="ORF">B0T46_09960</name>
</gene>
<dbReference type="InterPro" id="IPR023772">
    <property type="entry name" value="DNA-bd_HTH_TetR-type_CS"/>
</dbReference>
<dbReference type="Pfam" id="PF00440">
    <property type="entry name" value="TetR_N"/>
    <property type="match status" value="1"/>
</dbReference>
<evidence type="ECO:0000259" key="5">
    <source>
        <dbReference type="PROSITE" id="PS50977"/>
    </source>
</evidence>
<dbReference type="STRING" id="1538463.B0T36_21995"/>
<dbReference type="Proteomes" id="UP000188836">
    <property type="component" value="Unassembled WGS sequence"/>
</dbReference>
<dbReference type="AlphaFoldDB" id="A0A1V2TH17"/>
<dbReference type="RefSeq" id="WP_077116286.1">
    <property type="nucleotide sequence ID" value="NZ_LOKT01000017.1"/>
</dbReference>
<dbReference type="EMBL" id="MUMY01000007">
    <property type="protein sequence ID" value="ONM48806.1"/>
    <property type="molecule type" value="Genomic_DNA"/>
</dbReference>
<dbReference type="InterPro" id="IPR001647">
    <property type="entry name" value="HTH_TetR"/>
</dbReference>
<dbReference type="PANTHER" id="PTHR30055:SF226">
    <property type="entry name" value="HTH-TYPE TRANSCRIPTIONAL REGULATOR PKSA"/>
    <property type="match status" value="1"/>
</dbReference>
<dbReference type="InterPro" id="IPR009057">
    <property type="entry name" value="Homeodomain-like_sf"/>
</dbReference>
<evidence type="ECO:0000256" key="3">
    <source>
        <dbReference type="ARBA" id="ARBA00023163"/>
    </source>
</evidence>
<organism evidence="6 7">
    <name type="scientific">Nocardia donostiensis</name>
    <dbReference type="NCBI Taxonomy" id="1538463"/>
    <lineage>
        <taxon>Bacteria</taxon>
        <taxon>Bacillati</taxon>
        <taxon>Actinomycetota</taxon>
        <taxon>Actinomycetes</taxon>
        <taxon>Mycobacteriales</taxon>
        <taxon>Nocardiaceae</taxon>
        <taxon>Nocardia</taxon>
    </lineage>
</organism>
<accession>A0A1V2TH17</accession>
<dbReference type="PROSITE" id="PS01081">
    <property type="entry name" value="HTH_TETR_1"/>
    <property type="match status" value="1"/>
</dbReference>
<keyword evidence="7" id="KW-1185">Reference proteome</keyword>
<evidence type="ECO:0000313" key="6">
    <source>
        <dbReference type="EMBL" id="ONM48806.1"/>
    </source>
</evidence>
<dbReference type="PROSITE" id="PS50977">
    <property type="entry name" value="HTH_TETR_2"/>
    <property type="match status" value="1"/>
</dbReference>
<feature type="domain" description="HTH tetR-type" evidence="5">
    <location>
        <begin position="13"/>
        <end position="73"/>
    </location>
</feature>
<dbReference type="SUPFAM" id="SSF46689">
    <property type="entry name" value="Homeodomain-like"/>
    <property type="match status" value="1"/>
</dbReference>
<protein>
    <recommendedName>
        <fullName evidence="5">HTH tetR-type domain-containing protein</fullName>
    </recommendedName>
</protein>
<sequence>MSEPTGLREQKRRATRAAIVRAATDLFLERGLAATSVSDIAAAAGVSRRTFFLYFPAKEDVLFHHIEGHVRTALDALTPLGPEATAWDGVQTVVVALVHAFDTTADHADELADVRAQLFRDAHGLPGSLMLRLRSVYATLLTALRERFPDPADQPLLSAHLGAVMGAVAAAATSVGANERAAAMRSALECAGAGFRRT</sequence>
<proteinExistence type="predicted"/>
<reference evidence="6 7" key="1">
    <citation type="journal article" date="2016" name="Antonie Van Leeuwenhoek">
        <title>Nocardia donostiensis sp. nov., isolated from human respiratory specimens.</title>
        <authorList>
            <person name="Ercibengoa M."/>
            <person name="Bell M."/>
            <person name="Marimon J.M."/>
            <person name="Humrighouse B."/>
            <person name="Klenk H.P."/>
            <person name="Potter G."/>
            <person name="Perez-Trallero E."/>
        </authorList>
    </citation>
    <scope>NUCLEOTIDE SEQUENCE [LARGE SCALE GENOMIC DNA]</scope>
    <source>
        <strain evidence="6 7">X1655</strain>
    </source>
</reference>
<evidence type="ECO:0000256" key="4">
    <source>
        <dbReference type="PROSITE-ProRule" id="PRU00335"/>
    </source>
</evidence>